<dbReference type="Gene3D" id="3.30.70.1900">
    <property type="match status" value="1"/>
</dbReference>
<dbReference type="InterPro" id="IPR019267">
    <property type="entry name" value="CRISPR-assoc_Cas6_C"/>
</dbReference>
<dbReference type="EMBL" id="MFKF01000186">
    <property type="protein sequence ID" value="OGG51337.1"/>
    <property type="molecule type" value="Genomic_DNA"/>
</dbReference>
<sequence>MNGDDFKPLRWASFEVTLRAEGHLRLPPYKGSVLRGAFGATFKRLVCVMPHRNCDICLLRQQCVYAVDFETPVQTAGGKKTYAPHPFVLEPPPEVRTDYVPEETLTFGLTLIGRAIEHLPYFIYTFEEMGQAGIGRGRGACRIDEVRHMGADGARTAIYDGAAKQLVTSWSAASGADLDGEGDASSVTLDFLTPTRLKVRNDLLIDLDFAILIRALLRRVSALAEHHCGGKADLDYQGLVSRAKAVRTARRDLRWHDWERYSARQKTTMKLGGFVGRITFEGDIGEFLPLLRAGEQLHVGKGTAFGLGTYKISGSDT</sequence>
<evidence type="ECO:0000259" key="1">
    <source>
        <dbReference type="Pfam" id="PF10040"/>
    </source>
</evidence>
<protein>
    <recommendedName>
        <fullName evidence="1">CRISPR-associated protein Cas6 C-terminal domain-containing protein</fullName>
    </recommendedName>
</protein>
<proteinExistence type="predicted"/>
<dbReference type="AlphaFoldDB" id="A0A1F6CQE3"/>
<dbReference type="Pfam" id="PF10040">
    <property type="entry name" value="CRISPR_Cas6"/>
    <property type="match status" value="1"/>
</dbReference>
<evidence type="ECO:0000313" key="3">
    <source>
        <dbReference type="Proteomes" id="UP000178606"/>
    </source>
</evidence>
<accession>A0A1F6CQE3</accession>
<organism evidence="2 3">
    <name type="scientific">Handelsmanbacteria sp. (strain RIFCSPLOWO2_12_FULL_64_10)</name>
    <dbReference type="NCBI Taxonomy" id="1817868"/>
    <lineage>
        <taxon>Bacteria</taxon>
        <taxon>Candidatus Handelsmaniibacteriota</taxon>
    </lineage>
</organism>
<comment type="caution">
    <text evidence="2">The sequence shown here is derived from an EMBL/GenBank/DDBJ whole genome shotgun (WGS) entry which is preliminary data.</text>
</comment>
<name>A0A1F6CQE3_HANXR</name>
<evidence type="ECO:0000313" key="2">
    <source>
        <dbReference type="EMBL" id="OGG51337.1"/>
    </source>
</evidence>
<dbReference type="Proteomes" id="UP000178606">
    <property type="component" value="Unassembled WGS sequence"/>
</dbReference>
<gene>
    <name evidence="2" type="ORF">A3F84_04680</name>
</gene>
<feature type="domain" description="CRISPR-associated protein Cas6 C-terminal" evidence="1">
    <location>
        <begin position="189"/>
        <end position="310"/>
    </location>
</feature>
<reference evidence="2 3" key="1">
    <citation type="journal article" date="2016" name="Nat. Commun.">
        <title>Thousands of microbial genomes shed light on interconnected biogeochemical processes in an aquifer system.</title>
        <authorList>
            <person name="Anantharaman K."/>
            <person name="Brown C.T."/>
            <person name="Hug L.A."/>
            <person name="Sharon I."/>
            <person name="Castelle C.J."/>
            <person name="Probst A.J."/>
            <person name="Thomas B.C."/>
            <person name="Singh A."/>
            <person name="Wilkins M.J."/>
            <person name="Karaoz U."/>
            <person name="Brodie E.L."/>
            <person name="Williams K.H."/>
            <person name="Hubbard S.S."/>
            <person name="Banfield J.F."/>
        </authorList>
    </citation>
    <scope>NUCLEOTIDE SEQUENCE [LARGE SCALE GENOMIC DNA]</scope>
    <source>
        <strain evidence="3">RIFCSPLOWO2_12_FULL_64_10</strain>
    </source>
</reference>